<dbReference type="InterPro" id="IPR013087">
    <property type="entry name" value="Znf_C2H2_type"/>
</dbReference>
<sequence length="628" mass="71292">MSGPLRKVPRIMSKSNRTSKVALASQGNKTVPEKTVEDISIRESELDDDHEQLLVRDGIVVGLQRPNGRFVDEAGEHVPSSGVNSKSRTRRIVIESTTENSEDYTPYVPTTLPGVADEVESYPCPLCPERVFLTSFGLERHSTEQHPEHLQEIIEHINVIGSEWRRREEELARRRDRLYATRLRQESIAKHAIEQVANGTLGRFPGCLASSENISTTKCNPNETEGERHFKACGQCGTLVDANSPAVMESHLRVHRKNDDLRMKLLERYGAEEVGRLICRECNMVFGEESGLLEHNEQMHIRRRKFICKWCGHVTYTMTELNMHKVDVHALHPYSTRSDRDRILRRRILHDRGMVALGAHPNYDEIEDRYGSVDPSSSGLIFRTSCDQCGLRLVRPSLLVRHMLRVHSKSTFSCEIETPDACNYKIDVDCERITWTCCDNQYSTRREFFQHRMDNHLNKIADYTSFGEYDARQNSSIRNRSITSDSGLCVENPASTPDYIGEIATGPDGSMQVVIPREVIGNGGEFYIVVENDGDLDCQNVGEFTCVQTSSDHVQPLDDASQRLQLHSDPGDSSTKLVEETLVESVDHNEDEIITITAEQYEQLQLQYGNSLEDMSIVYVDQSDLRTC</sequence>
<evidence type="ECO:0000259" key="9">
    <source>
        <dbReference type="PROSITE" id="PS50157"/>
    </source>
</evidence>
<evidence type="ECO:0000256" key="2">
    <source>
        <dbReference type="ARBA" id="ARBA00022723"/>
    </source>
</evidence>
<dbReference type="InterPro" id="IPR050888">
    <property type="entry name" value="ZnF_C2H2-type_TF"/>
</dbReference>
<keyword evidence="2" id="KW-0479">Metal-binding</keyword>
<name>A0AAD5M2M6_PARTN</name>
<keyword evidence="5" id="KW-0862">Zinc</keyword>
<feature type="domain" description="C2H2-type" evidence="9">
    <location>
        <begin position="384"/>
        <end position="412"/>
    </location>
</feature>
<keyword evidence="6" id="KW-0539">Nucleus</keyword>
<dbReference type="PANTHER" id="PTHR24406">
    <property type="entry name" value="TRANSCRIPTIONAL REPRESSOR CTCFL-RELATED"/>
    <property type="match status" value="1"/>
</dbReference>
<evidence type="ECO:0000256" key="5">
    <source>
        <dbReference type="ARBA" id="ARBA00022833"/>
    </source>
</evidence>
<protein>
    <recommendedName>
        <fullName evidence="9">C2H2-type domain-containing protein</fullName>
    </recommendedName>
</protein>
<organism evidence="10 11">
    <name type="scientific">Parelaphostrongylus tenuis</name>
    <name type="common">Meningeal worm</name>
    <dbReference type="NCBI Taxonomy" id="148309"/>
    <lineage>
        <taxon>Eukaryota</taxon>
        <taxon>Metazoa</taxon>
        <taxon>Ecdysozoa</taxon>
        <taxon>Nematoda</taxon>
        <taxon>Chromadorea</taxon>
        <taxon>Rhabditida</taxon>
        <taxon>Rhabditina</taxon>
        <taxon>Rhabditomorpha</taxon>
        <taxon>Strongyloidea</taxon>
        <taxon>Metastrongylidae</taxon>
        <taxon>Parelaphostrongylus</taxon>
    </lineage>
</organism>
<comment type="subcellular location">
    <subcellularLocation>
        <location evidence="1">Nucleus</location>
    </subcellularLocation>
</comment>
<evidence type="ECO:0000256" key="1">
    <source>
        <dbReference type="ARBA" id="ARBA00004123"/>
    </source>
</evidence>
<evidence type="ECO:0000313" key="11">
    <source>
        <dbReference type="Proteomes" id="UP001196413"/>
    </source>
</evidence>
<keyword evidence="11" id="KW-1185">Reference proteome</keyword>
<dbReference type="PROSITE" id="PS00028">
    <property type="entry name" value="ZINC_FINGER_C2H2_1"/>
    <property type="match status" value="2"/>
</dbReference>
<dbReference type="SUPFAM" id="SSF57667">
    <property type="entry name" value="beta-beta-alpha zinc fingers"/>
    <property type="match status" value="1"/>
</dbReference>
<evidence type="ECO:0000256" key="7">
    <source>
        <dbReference type="PROSITE-ProRule" id="PRU00042"/>
    </source>
</evidence>
<keyword evidence="3" id="KW-0677">Repeat</keyword>
<dbReference type="SMART" id="SM00355">
    <property type="entry name" value="ZnF_C2H2"/>
    <property type="match status" value="6"/>
</dbReference>
<reference evidence="10" key="1">
    <citation type="submission" date="2021-06" db="EMBL/GenBank/DDBJ databases">
        <title>Parelaphostrongylus tenuis whole genome reference sequence.</title>
        <authorList>
            <person name="Garwood T.J."/>
            <person name="Larsen P.A."/>
            <person name="Fountain-Jones N.M."/>
            <person name="Garbe J.R."/>
            <person name="Macchietto M.G."/>
            <person name="Kania S.A."/>
            <person name="Gerhold R.W."/>
            <person name="Richards J.E."/>
            <person name="Wolf T.M."/>
        </authorList>
    </citation>
    <scope>NUCLEOTIDE SEQUENCE</scope>
    <source>
        <strain evidence="10">MNPRO001-30</strain>
        <tissue evidence="10">Meninges</tissue>
    </source>
</reference>
<evidence type="ECO:0000256" key="4">
    <source>
        <dbReference type="ARBA" id="ARBA00022771"/>
    </source>
</evidence>
<evidence type="ECO:0000256" key="6">
    <source>
        <dbReference type="ARBA" id="ARBA00023242"/>
    </source>
</evidence>
<accession>A0AAD5M2M6</accession>
<dbReference type="Gene3D" id="3.30.160.60">
    <property type="entry name" value="Classic Zinc Finger"/>
    <property type="match status" value="1"/>
</dbReference>
<dbReference type="InterPro" id="IPR036236">
    <property type="entry name" value="Znf_C2H2_sf"/>
</dbReference>
<keyword evidence="4 7" id="KW-0863">Zinc-finger</keyword>
<dbReference type="GO" id="GO:0008270">
    <property type="term" value="F:zinc ion binding"/>
    <property type="evidence" value="ECO:0007669"/>
    <property type="project" value="UniProtKB-KW"/>
</dbReference>
<proteinExistence type="predicted"/>
<dbReference type="GO" id="GO:0005634">
    <property type="term" value="C:nucleus"/>
    <property type="evidence" value="ECO:0007669"/>
    <property type="project" value="UniProtKB-SubCell"/>
</dbReference>
<evidence type="ECO:0000313" key="10">
    <source>
        <dbReference type="EMBL" id="KAJ1351045.1"/>
    </source>
</evidence>
<evidence type="ECO:0000256" key="8">
    <source>
        <dbReference type="SAM" id="MobiDB-lite"/>
    </source>
</evidence>
<dbReference type="AlphaFoldDB" id="A0AAD5M2M6"/>
<feature type="region of interest" description="Disordered" evidence="8">
    <location>
        <begin position="1"/>
        <end position="30"/>
    </location>
</feature>
<dbReference type="Proteomes" id="UP001196413">
    <property type="component" value="Unassembled WGS sequence"/>
</dbReference>
<dbReference type="EMBL" id="JAHQIW010000988">
    <property type="protein sequence ID" value="KAJ1351045.1"/>
    <property type="molecule type" value="Genomic_DNA"/>
</dbReference>
<evidence type="ECO:0000256" key="3">
    <source>
        <dbReference type="ARBA" id="ARBA00022737"/>
    </source>
</evidence>
<feature type="compositionally biased region" description="Polar residues" evidence="8">
    <location>
        <begin position="13"/>
        <end position="29"/>
    </location>
</feature>
<gene>
    <name evidence="10" type="ORF">KIN20_006984</name>
</gene>
<comment type="caution">
    <text evidence="10">The sequence shown here is derived from an EMBL/GenBank/DDBJ whole genome shotgun (WGS) entry which is preliminary data.</text>
</comment>
<feature type="domain" description="C2H2-type" evidence="9">
    <location>
        <begin position="277"/>
        <end position="305"/>
    </location>
</feature>
<dbReference type="PROSITE" id="PS50157">
    <property type="entry name" value="ZINC_FINGER_C2H2_2"/>
    <property type="match status" value="2"/>
</dbReference>